<reference evidence="2" key="1">
    <citation type="submission" date="2017-03" db="EMBL/GenBank/DDBJ databases">
        <title>Phytopthora megakarya and P. palmivora, two closely related causual agents of cacao black pod achieved similar genome size and gene model numbers by different mechanisms.</title>
        <authorList>
            <person name="Ali S."/>
            <person name="Shao J."/>
            <person name="Larry D.J."/>
            <person name="Kronmiller B."/>
            <person name="Shen D."/>
            <person name="Strem M.D."/>
            <person name="Melnick R.L."/>
            <person name="Guiltinan M.J."/>
            <person name="Tyler B.M."/>
            <person name="Meinhardt L.W."/>
            <person name="Bailey B.A."/>
        </authorList>
    </citation>
    <scope>NUCLEOTIDE SEQUENCE [LARGE SCALE GENOMIC DNA]</scope>
    <source>
        <strain evidence="2">zdho120</strain>
    </source>
</reference>
<keyword evidence="2" id="KW-1185">Reference proteome</keyword>
<name>A0A225WL69_9STRA</name>
<evidence type="ECO:0000313" key="1">
    <source>
        <dbReference type="EMBL" id="OWZ18302.1"/>
    </source>
</evidence>
<comment type="caution">
    <text evidence="1">The sequence shown here is derived from an EMBL/GenBank/DDBJ whole genome shotgun (WGS) entry which is preliminary data.</text>
</comment>
<protein>
    <submittedName>
        <fullName evidence="1">Uncharacterized protein</fullName>
    </submittedName>
</protein>
<evidence type="ECO:0000313" key="2">
    <source>
        <dbReference type="Proteomes" id="UP000198211"/>
    </source>
</evidence>
<dbReference type="AlphaFoldDB" id="A0A225WL69"/>
<dbReference type="Proteomes" id="UP000198211">
    <property type="component" value="Unassembled WGS sequence"/>
</dbReference>
<proteinExistence type="predicted"/>
<dbReference type="EMBL" id="NBNE01000608">
    <property type="protein sequence ID" value="OWZ18302.1"/>
    <property type="molecule type" value="Genomic_DNA"/>
</dbReference>
<organism evidence="1 2">
    <name type="scientific">Phytophthora megakarya</name>
    <dbReference type="NCBI Taxonomy" id="4795"/>
    <lineage>
        <taxon>Eukaryota</taxon>
        <taxon>Sar</taxon>
        <taxon>Stramenopiles</taxon>
        <taxon>Oomycota</taxon>
        <taxon>Peronosporomycetes</taxon>
        <taxon>Peronosporales</taxon>
        <taxon>Peronosporaceae</taxon>
        <taxon>Phytophthora</taxon>
    </lineage>
</organism>
<gene>
    <name evidence="1" type="ORF">PHMEG_0007627</name>
</gene>
<sequence length="192" mass="22052">MAKRRRRRQHLTGVDLAWTEEERRAFKGATHSSPLQYPSEAVTINLFCDASATGWAVVLTQLLNWDPNLGAVEQAHQLLVCQGGTFTHSELSWSVTEKEAYYRKLRQRVKHFSRQCLLCKHVKGGHLLLRKWQEHEMATKRNKWLHGDYLFLGESYGDARYVLVLKDELTLYTELVARDSPTSLVAATAILD</sequence>
<accession>A0A225WL69</accession>